<feature type="domain" description="RanBP2-type" evidence="7">
    <location>
        <begin position="943"/>
        <end position="963"/>
    </location>
</feature>
<proteinExistence type="predicted"/>
<keyword evidence="4" id="KW-0325">Glycoprotein</keyword>
<keyword evidence="3" id="KW-0862">Zinc</keyword>
<evidence type="ECO:0000256" key="5">
    <source>
        <dbReference type="SAM" id="MobiDB-lite"/>
    </source>
</evidence>
<evidence type="ECO:0000313" key="8">
    <source>
        <dbReference type="EMBL" id="EWS75787.1"/>
    </source>
</evidence>
<evidence type="ECO:0000313" key="9">
    <source>
        <dbReference type="Proteomes" id="UP000009168"/>
    </source>
</evidence>
<dbReference type="SMART" id="SM00261">
    <property type="entry name" value="FU"/>
    <property type="match status" value="19"/>
</dbReference>
<dbReference type="InterPro" id="IPR000742">
    <property type="entry name" value="EGF"/>
</dbReference>
<keyword evidence="6" id="KW-1133">Transmembrane helix</keyword>
<keyword evidence="9" id="KW-1185">Reference proteome</keyword>
<dbReference type="GO" id="GO:0008270">
    <property type="term" value="F:zinc ion binding"/>
    <property type="evidence" value="ECO:0007669"/>
    <property type="project" value="UniProtKB-KW"/>
</dbReference>
<dbReference type="InterPro" id="IPR006212">
    <property type="entry name" value="Furin_repeat"/>
</dbReference>
<dbReference type="CDD" id="cd00064">
    <property type="entry name" value="FU"/>
    <property type="match status" value="14"/>
</dbReference>
<dbReference type="InterPro" id="IPR009030">
    <property type="entry name" value="Growth_fac_rcpt_cys_sf"/>
</dbReference>
<dbReference type="GeneID" id="24437353"/>
<reference evidence="8" key="1">
    <citation type="submission" date="2008-09" db="EMBL/GenBank/DDBJ databases">
        <authorList>
            <person name="Eisen J.A."/>
            <person name="Wu M."/>
            <person name="Wu D."/>
            <person name="Nierman W.C."/>
            <person name="Orias E."/>
            <person name="Delcher A.L."/>
            <person name="Salzberg S.L."/>
        </authorList>
    </citation>
    <scope>NUCLEOTIDE SEQUENCE</scope>
    <source>
        <strain evidence="8">SB210</strain>
    </source>
</reference>
<dbReference type="Gene3D" id="2.10.220.10">
    <property type="entry name" value="Hormone Receptor, Insulin-like Growth Factor Receptor 1, Chain A, domain 2"/>
    <property type="match status" value="10"/>
</dbReference>
<accession>W7XDW3</accession>
<evidence type="ECO:0000256" key="6">
    <source>
        <dbReference type="SAM" id="Phobius"/>
    </source>
</evidence>
<dbReference type="InterPro" id="IPR001876">
    <property type="entry name" value="Znf_RanBP2"/>
</dbReference>
<name>W7XDW3_TETTS</name>
<evidence type="ECO:0000256" key="4">
    <source>
        <dbReference type="ARBA" id="ARBA00023180"/>
    </source>
</evidence>
<sequence>MQNQAEKLVFSDLNSVFTSSNCGWNLATVTQCGATDLTEFSNQSVMGFFGLGATTSTKIYTGIPPHWSLSVRFDLILYETLDLNDSIQVQINQNCDTYTRDVCCSNGYKTCLPSNLFDDKLVLYYRNITHTDSNLNITIYSKTDTDISDEGYGFRNFYIYVDTCHDSCLTCNGPTATQCLTCPPNSTQNGNTCTCISGYYAQNNSCIQTCQPGFIQDSTGKLCVQDFCYAIQCQSCQNGLCTQCKPGFSLLNGQCLANCPSFSTQNGQQCVDFISQTNNGNYLLKSMFNTYFGESEIVGSGLSTFGFQGFINTSSRALTTVCNGYSLLGGAYLSSQNSYIQRKFTGLQPHWKVIIGYTLYKIDSWNNENVQLIVDENVIFTTQRNINDGVGNICGRVSIKDEIIKIQQSFPHTSSSLSLLIKSNLKSDPFTESYGIRELYVLVDYCYSNCITCNAQGCNQCQANYYLYNFTCQTTCPNGYASDQNLICQPCDPSCQTCSKPQDSTSCLSCNPNTYLNPNKTCQNTCPTSYWTNSSNWQCSACDSTCFTCQIPGDSNSCTSCSGYLFLSSNKCIINCPYNTFPLNQMNNNICQPCNPSCGSCDGPNANNCLSCQTPTFYQQSTKTCAPQCSAIQYQNTSSQVCSFCDYSCSTCSGPSYTNCLSCSGNTFLYQNQCIANCPVKYFNNVSNNQCTACDQTCYQCNGPAPNNCLSCQLPRYFDPTSNTCLQTCNSNQYPDLNSNSCKQCDLSCLTCNGSSKSNCTSCRQGLFLQNNICKQKCDGSYYGEALTNTCNSCDSTCLTCDGPNKQNCLSCQAPNFYQQGSKTCVTQCNSNQFKNTANQTCSLCDSSCNTCSGPSNINCLSCTGNTYLYQNQCILNCPSNYYGNNQNKQCTQCDPTCYLCNGGANNNCLSCQNGRYLDQTLKQCVLNCNSNQFSDVYSGQCWQCHSSCQTCNGPLISNCKSCTSGLFLQDNQCKPTCDGSYFGDVITNTCQPCFNSCKTCDGPNNNNCLSCLAPSLFFQQSSKTCVSTCEINQFKNTNNQSCSSCHSKCSTCSGPNDINCLSCQTSFFLYQNQCLSNCPINYYGNSQNNQCAPCDPTCYTCSGSASNNCLSCQQKRYFDPTTNQCVLECNSNYYPDINSNSCKQCNTSCKTCFGPSSQNCKSCIQGTFLQNGQCVQTCDNSYYNNPQSNVCQKCDSACKTCSGSSKLECLSCNPNLFLLKNSCYTDCPINYYTDQQQDECLECHIICKQGCSGPFQEDCFTIKYQYQIILYILAFKSLIWIVSTILGYLQDKKQSQIFIKIANYPQTVDSDSPPKKNQQKDGDQNSFDKYINQQSPNKMQVEQSFNCQQQQQQQHDQTQIQQLQTNQNLDNKIIKSNRRPRKIKQKNIFYERTQTFKDYPEVNFDQATPTLLKSLSKMASTNCNQASSSPEKDEQDLDKQIVTIQQSQGKYRADQKLKFTFFVRHKNIKKFLNIFKIPSIFLNYRTNI</sequence>
<evidence type="ECO:0000256" key="1">
    <source>
        <dbReference type="ARBA" id="ARBA00022723"/>
    </source>
</evidence>
<dbReference type="PANTHER" id="PTHR15332:SF175">
    <property type="entry name" value="PROPROTEIN CONVERTASE SUBTILISIN_KEXIN TYPE 5-LIKE"/>
    <property type="match status" value="1"/>
</dbReference>
<gene>
    <name evidence="8" type="ORF">TTHERM_000115543</name>
</gene>
<evidence type="ECO:0000256" key="2">
    <source>
        <dbReference type="ARBA" id="ARBA00022771"/>
    </source>
</evidence>
<evidence type="ECO:0000259" key="7">
    <source>
        <dbReference type="PROSITE" id="PS01358"/>
    </source>
</evidence>
<dbReference type="SUPFAM" id="SSF57184">
    <property type="entry name" value="Growth factor receptor domain"/>
    <property type="match status" value="6"/>
</dbReference>
<dbReference type="EMBL" id="GG662798">
    <property type="protein sequence ID" value="EWS75787.1"/>
    <property type="molecule type" value="Genomic_DNA"/>
</dbReference>
<dbReference type="InParanoid" id="W7XDW3"/>
<dbReference type="KEGG" id="tet:TTHERM_000115543"/>
<feature type="region of interest" description="Disordered" evidence="5">
    <location>
        <begin position="1342"/>
        <end position="1361"/>
    </location>
</feature>
<organism evidence="8 9">
    <name type="scientific">Tetrahymena thermophila (strain SB210)</name>
    <dbReference type="NCBI Taxonomy" id="312017"/>
    <lineage>
        <taxon>Eukaryota</taxon>
        <taxon>Sar</taxon>
        <taxon>Alveolata</taxon>
        <taxon>Ciliophora</taxon>
        <taxon>Intramacronucleata</taxon>
        <taxon>Oligohymenophorea</taxon>
        <taxon>Hymenostomatida</taxon>
        <taxon>Tetrahymenina</taxon>
        <taxon>Tetrahymenidae</taxon>
        <taxon>Tetrahymena</taxon>
    </lineage>
</organism>
<keyword evidence="1" id="KW-0479">Metal-binding</keyword>
<dbReference type="SMART" id="SM00181">
    <property type="entry name" value="EGF"/>
    <property type="match status" value="8"/>
</dbReference>
<dbReference type="PANTHER" id="PTHR15332">
    <property type="entry name" value="PROPROTEIN CONVERTASE SUBTILISIN_KEXIN TYPE 5-LIKE"/>
    <property type="match status" value="1"/>
</dbReference>
<dbReference type="InterPro" id="IPR032778">
    <property type="entry name" value="GF_recep_IV"/>
</dbReference>
<reference evidence="8" key="2">
    <citation type="submission" date="2014-02" db="EMBL/GenBank/DDBJ databases">
        <title>Annotation update of Tetrahymena thermophila SB210.</title>
        <authorList>
            <person name="Bidwell S."/>
            <person name="Michalis H.M."/>
            <person name="Zafar N."/>
            <person name="Joardar V."/>
            <person name="Miao W."/>
            <person name="Russ C."/>
            <person name="Eisen J."/>
            <person name="Wu M."/>
            <person name="Wu D."/>
            <person name="Nierman W."/>
            <person name="Orias E."/>
            <person name="Delcher A."/>
            <person name="Salzberg S."/>
            <person name="Coyne R."/>
        </authorList>
    </citation>
    <scope>NUCLEOTIDE SEQUENCE</scope>
    <source>
        <strain evidence="8">SB210</strain>
    </source>
</reference>
<dbReference type="PROSITE" id="PS01358">
    <property type="entry name" value="ZF_RANBP2_1"/>
    <property type="match status" value="1"/>
</dbReference>
<protein>
    <submittedName>
        <fullName evidence="8">Zinc finger lsd1 subclass family protein</fullName>
    </submittedName>
</protein>
<dbReference type="eggNOG" id="KOG3525">
    <property type="taxonomic scope" value="Eukaryota"/>
</dbReference>
<keyword evidence="6" id="KW-0812">Transmembrane</keyword>
<dbReference type="RefSeq" id="XP_012651709.1">
    <property type="nucleotide sequence ID" value="XM_012796255.1"/>
</dbReference>
<feature type="region of interest" description="Disordered" evidence="5">
    <location>
        <begin position="1309"/>
        <end position="1331"/>
    </location>
</feature>
<dbReference type="OrthoDB" id="10035969at2759"/>
<keyword evidence="6" id="KW-0472">Membrane</keyword>
<feature type="compositionally biased region" description="Basic and acidic residues" evidence="5">
    <location>
        <begin position="1313"/>
        <end position="1324"/>
    </location>
</feature>
<dbReference type="Proteomes" id="UP000009168">
    <property type="component" value="Unassembled WGS sequence"/>
</dbReference>
<feature type="transmembrane region" description="Helical" evidence="6">
    <location>
        <begin position="1269"/>
        <end position="1290"/>
    </location>
</feature>
<evidence type="ECO:0000256" key="3">
    <source>
        <dbReference type="ARBA" id="ARBA00022833"/>
    </source>
</evidence>
<keyword evidence="2" id="KW-0863">Zinc-finger</keyword>
<dbReference type="Pfam" id="PF14843">
    <property type="entry name" value="GF_recep_IV"/>
    <property type="match status" value="1"/>
</dbReference>